<evidence type="ECO:0000256" key="1">
    <source>
        <dbReference type="ARBA" id="ARBA00023015"/>
    </source>
</evidence>
<dbReference type="GO" id="GO:0046872">
    <property type="term" value="F:metal ion binding"/>
    <property type="evidence" value="ECO:0007669"/>
    <property type="project" value="InterPro"/>
</dbReference>
<dbReference type="SUPFAM" id="SSF52242">
    <property type="entry name" value="Cobalamin (vitamin B12)-binding domain"/>
    <property type="match status" value="1"/>
</dbReference>
<dbReference type="InterPro" id="IPR047057">
    <property type="entry name" value="MerR_fam"/>
</dbReference>
<feature type="domain" description="HTH merR-type" evidence="4">
    <location>
        <begin position="1"/>
        <end position="71"/>
    </location>
</feature>
<dbReference type="RefSeq" id="WP_314800192.1">
    <property type="nucleotide sequence ID" value="NZ_CP130319.1"/>
</dbReference>
<dbReference type="GO" id="GO:0031419">
    <property type="term" value="F:cobalamin binding"/>
    <property type="evidence" value="ECO:0007669"/>
    <property type="project" value="InterPro"/>
</dbReference>
<keyword evidence="3" id="KW-0804">Transcription</keyword>
<dbReference type="InterPro" id="IPR006158">
    <property type="entry name" value="Cobalamin-bd"/>
</dbReference>
<keyword evidence="6" id="KW-1185">Reference proteome</keyword>
<dbReference type="Gene3D" id="1.10.1660.10">
    <property type="match status" value="1"/>
</dbReference>
<dbReference type="Proteomes" id="UP001304650">
    <property type="component" value="Chromosome"/>
</dbReference>
<evidence type="ECO:0000313" key="5">
    <source>
        <dbReference type="EMBL" id="WNR44540.1"/>
    </source>
</evidence>
<dbReference type="EMBL" id="CP130319">
    <property type="protein sequence ID" value="WNR44540.1"/>
    <property type="molecule type" value="Genomic_DNA"/>
</dbReference>
<protein>
    <submittedName>
        <fullName evidence="5">Cobalamin B12-binding domain-containing protein</fullName>
    </submittedName>
</protein>
<evidence type="ECO:0000256" key="3">
    <source>
        <dbReference type="ARBA" id="ARBA00023163"/>
    </source>
</evidence>
<dbReference type="GO" id="GO:0003677">
    <property type="term" value="F:DNA binding"/>
    <property type="evidence" value="ECO:0007669"/>
    <property type="project" value="UniProtKB-KW"/>
</dbReference>
<dbReference type="GO" id="GO:0003700">
    <property type="term" value="F:DNA-binding transcription factor activity"/>
    <property type="evidence" value="ECO:0007669"/>
    <property type="project" value="InterPro"/>
</dbReference>
<dbReference type="PANTHER" id="PTHR30204:SF67">
    <property type="entry name" value="HTH-TYPE TRANSCRIPTIONAL REGULATOR MLRA-RELATED"/>
    <property type="match status" value="1"/>
</dbReference>
<dbReference type="InterPro" id="IPR009061">
    <property type="entry name" value="DNA-bd_dom_put_sf"/>
</dbReference>
<dbReference type="KEGG" id="proo:MJB10_26360"/>
<keyword evidence="2" id="KW-0238">DNA-binding</keyword>
<dbReference type="InterPro" id="IPR003759">
    <property type="entry name" value="Cbl-bd_cap"/>
</dbReference>
<dbReference type="Gene3D" id="3.40.50.280">
    <property type="entry name" value="Cobalamin-binding domain"/>
    <property type="match status" value="1"/>
</dbReference>
<dbReference type="SUPFAM" id="SSF46955">
    <property type="entry name" value="Putative DNA-binding domain"/>
    <property type="match status" value="1"/>
</dbReference>
<evidence type="ECO:0000259" key="4">
    <source>
        <dbReference type="PROSITE" id="PS50937"/>
    </source>
</evidence>
<proteinExistence type="predicted"/>
<dbReference type="PANTHER" id="PTHR30204">
    <property type="entry name" value="REDOX-CYCLING DRUG-SENSING TRANSCRIPTIONAL ACTIVATOR SOXR"/>
    <property type="match status" value="1"/>
</dbReference>
<organism evidence="5 6">
    <name type="scientific">Paenibacillus roseopurpureus</name>
    <dbReference type="NCBI Taxonomy" id="2918901"/>
    <lineage>
        <taxon>Bacteria</taxon>
        <taxon>Bacillati</taxon>
        <taxon>Bacillota</taxon>
        <taxon>Bacilli</taxon>
        <taxon>Bacillales</taxon>
        <taxon>Paenibacillaceae</taxon>
        <taxon>Paenibacillus</taxon>
    </lineage>
</organism>
<sequence>MYSMKKASEILGIPVVTIRAWENRYRVISPSRSGGGHRLLSEEDISRLRFLKKQIEQNGLKISEAVKLLEQSETVPPLEKAATGRTTDGLVNKLYMDLIHFNAAQADNTIDMAFALYDFEETFQRIIVPVLYRVGAEWEAGKISVVQEHFASETIMRRLYALFRVFPVNPGLPVVVAFCPEGERHHLGLMLFSLYLRKRGADVLYLGPDTPLRDLEGIIESQNVSFVAASVTDRRYVDKLMAWIAEAVRNHPRLQFLLGGAAFDRAEWRPVKANVRYLSVEEWEDWHNGLFILK</sequence>
<dbReference type="InterPro" id="IPR036594">
    <property type="entry name" value="Meth_synthase_dom"/>
</dbReference>
<evidence type="ECO:0000313" key="6">
    <source>
        <dbReference type="Proteomes" id="UP001304650"/>
    </source>
</evidence>
<reference evidence="5" key="1">
    <citation type="submission" date="2022-02" db="EMBL/GenBank/DDBJ databases">
        <title>Paenibacillus sp. MBLB1832 Whole Genome Shotgun Sequencing.</title>
        <authorList>
            <person name="Hwang C.Y."/>
            <person name="Cho E.-S."/>
            <person name="Seo M.-J."/>
        </authorList>
    </citation>
    <scope>NUCLEOTIDE SEQUENCE</scope>
    <source>
        <strain evidence="5">MBLB1832</strain>
    </source>
</reference>
<dbReference type="Pfam" id="PF02607">
    <property type="entry name" value="B12-binding_2"/>
    <property type="match status" value="1"/>
</dbReference>
<name>A0AA96RK98_9BACL</name>
<dbReference type="AlphaFoldDB" id="A0AA96RK98"/>
<gene>
    <name evidence="5" type="ORF">MJB10_26360</name>
</gene>
<dbReference type="Pfam" id="PF02310">
    <property type="entry name" value="B12-binding"/>
    <property type="match status" value="1"/>
</dbReference>
<dbReference type="Pfam" id="PF13411">
    <property type="entry name" value="MerR_1"/>
    <property type="match status" value="1"/>
</dbReference>
<dbReference type="SMART" id="SM00422">
    <property type="entry name" value="HTH_MERR"/>
    <property type="match status" value="1"/>
</dbReference>
<dbReference type="PROSITE" id="PS50937">
    <property type="entry name" value="HTH_MERR_2"/>
    <property type="match status" value="1"/>
</dbReference>
<accession>A0AA96RK98</accession>
<dbReference type="InterPro" id="IPR000551">
    <property type="entry name" value="MerR-type_HTH_dom"/>
</dbReference>
<dbReference type="Gene3D" id="1.10.1240.10">
    <property type="entry name" value="Methionine synthase domain"/>
    <property type="match status" value="1"/>
</dbReference>
<keyword evidence="1" id="KW-0805">Transcription regulation</keyword>
<dbReference type="InterPro" id="IPR036724">
    <property type="entry name" value="Cobalamin-bd_sf"/>
</dbReference>
<evidence type="ECO:0000256" key="2">
    <source>
        <dbReference type="ARBA" id="ARBA00023125"/>
    </source>
</evidence>